<proteinExistence type="predicted"/>
<evidence type="ECO:0000313" key="1">
    <source>
        <dbReference type="EMBL" id="KAK8224935.1"/>
    </source>
</evidence>
<dbReference type="InterPro" id="IPR054208">
    <property type="entry name" value="DUF6914"/>
</dbReference>
<dbReference type="Pfam" id="PF21858">
    <property type="entry name" value="DUF6914"/>
    <property type="match status" value="1"/>
</dbReference>
<dbReference type="EMBL" id="JBBWRZ010000012">
    <property type="protein sequence ID" value="KAK8224935.1"/>
    <property type="molecule type" value="Genomic_DNA"/>
</dbReference>
<gene>
    <name evidence="1" type="ORF">HDK90DRAFT_470338</name>
</gene>
<dbReference type="Proteomes" id="UP001492380">
    <property type="component" value="Unassembled WGS sequence"/>
</dbReference>
<protein>
    <submittedName>
        <fullName evidence="1">Uncharacterized protein</fullName>
    </submittedName>
</protein>
<keyword evidence="2" id="KW-1185">Reference proteome</keyword>
<name>A0ABR1YBX1_9PEZI</name>
<accession>A0ABR1YBX1</accession>
<sequence>MSQQDLQPRGLYILLFARGDNADAKDDFHWALYLHQDKSNGGKKFHITGSAGKWLAEHGVTKAVLKEFLIVGLIQIANVPEGLEDHIDKKCRSLDSTLNQEGIACRTWLFKVLKLLQAPVDGKIPFPCADLDALEREVKDWGNANLKSAIDNVQPRPVAVSRFCSSDSSV</sequence>
<comment type="caution">
    <text evidence="1">The sequence shown here is derived from an EMBL/GenBank/DDBJ whole genome shotgun (WGS) entry which is preliminary data.</text>
</comment>
<evidence type="ECO:0000313" key="2">
    <source>
        <dbReference type="Proteomes" id="UP001492380"/>
    </source>
</evidence>
<organism evidence="1 2">
    <name type="scientific">Phyllosticta capitalensis</name>
    <dbReference type="NCBI Taxonomy" id="121624"/>
    <lineage>
        <taxon>Eukaryota</taxon>
        <taxon>Fungi</taxon>
        <taxon>Dikarya</taxon>
        <taxon>Ascomycota</taxon>
        <taxon>Pezizomycotina</taxon>
        <taxon>Dothideomycetes</taxon>
        <taxon>Dothideomycetes incertae sedis</taxon>
        <taxon>Botryosphaeriales</taxon>
        <taxon>Phyllostictaceae</taxon>
        <taxon>Phyllosticta</taxon>
    </lineage>
</organism>
<reference evidence="1 2" key="1">
    <citation type="submission" date="2024-04" db="EMBL/GenBank/DDBJ databases">
        <title>Phyllosticta paracitricarpa is synonymous to the EU quarantine fungus P. citricarpa based on phylogenomic analyses.</title>
        <authorList>
            <consortium name="Lawrence Berkeley National Laboratory"/>
            <person name="Van Ingen-Buijs V.A."/>
            <person name="Van Westerhoven A.C."/>
            <person name="Haridas S."/>
            <person name="Skiadas P."/>
            <person name="Martin F."/>
            <person name="Groenewald J.Z."/>
            <person name="Crous P.W."/>
            <person name="Seidl M.F."/>
        </authorList>
    </citation>
    <scope>NUCLEOTIDE SEQUENCE [LARGE SCALE GENOMIC DNA]</scope>
    <source>
        <strain evidence="1 2">CBS 123374</strain>
    </source>
</reference>